<dbReference type="EMBL" id="FZNR01000030">
    <property type="protein sequence ID" value="SNS95480.1"/>
    <property type="molecule type" value="Genomic_DNA"/>
</dbReference>
<protein>
    <submittedName>
        <fullName evidence="1">Uncharacterized protein</fullName>
    </submittedName>
</protein>
<gene>
    <name evidence="1" type="ORF">SAMN06264365_13052</name>
</gene>
<proteinExistence type="predicted"/>
<keyword evidence="2" id="KW-1185">Reference proteome</keyword>
<reference evidence="1 2" key="1">
    <citation type="submission" date="2017-06" db="EMBL/GenBank/DDBJ databases">
        <authorList>
            <person name="Kim H.J."/>
            <person name="Triplett B.A."/>
        </authorList>
    </citation>
    <scope>NUCLEOTIDE SEQUENCE [LARGE SCALE GENOMIC DNA]</scope>
    <source>
        <strain evidence="1 2">DSM 43151</strain>
    </source>
</reference>
<accession>A0A239IP85</accession>
<dbReference type="AlphaFoldDB" id="A0A239IP85"/>
<evidence type="ECO:0000313" key="1">
    <source>
        <dbReference type="EMBL" id="SNS95480.1"/>
    </source>
</evidence>
<dbReference type="Proteomes" id="UP000198415">
    <property type="component" value="Unassembled WGS sequence"/>
</dbReference>
<organism evidence="1 2">
    <name type="scientific">Actinoplanes regularis</name>
    <dbReference type="NCBI Taxonomy" id="52697"/>
    <lineage>
        <taxon>Bacteria</taxon>
        <taxon>Bacillati</taxon>
        <taxon>Actinomycetota</taxon>
        <taxon>Actinomycetes</taxon>
        <taxon>Micromonosporales</taxon>
        <taxon>Micromonosporaceae</taxon>
        <taxon>Actinoplanes</taxon>
    </lineage>
</organism>
<name>A0A239IP85_9ACTN</name>
<evidence type="ECO:0000313" key="2">
    <source>
        <dbReference type="Proteomes" id="UP000198415"/>
    </source>
</evidence>
<sequence length="100" mass="11104">MWAAVIPLDLETVIQLSGGKLQLPVLPISREMLVELVHVAKDVRSCGGWITETYSRKLAAGVLRPYVEHLADIRADVLPNRSMMLIEALDDTLRATLLEP</sequence>